<dbReference type="InterPro" id="IPR003961">
    <property type="entry name" value="FN3_dom"/>
</dbReference>
<protein>
    <recommendedName>
        <fullName evidence="1">EGF-like domain-containing protein</fullName>
    </recommendedName>
</protein>
<keyword evidence="3" id="KW-1185">Reference proteome</keyword>
<evidence type="ECO:0000313" key="2">
    <source>
        <dbReference type="EMBL" id="KAK8746042.1"/>
    </source>
</evidence>
<evidence type="ECO:0000259" key="1">
    <source>
        <dbReference type="PROSITE" id="PS00022"/>
    </source>
</evidence>
<dbReference type="SUPFAM" id="SSF49265">
    <property type="entry name" value="Fibronectin type III"/>
    <property type="match status" value="1"/>
</dbReference>
<dbReference type="Proteomes" id="UP001445076">
    <property type="component" value="Unassembled WGS sequence"/>
</dbReference>
<evidence type="ECO:0000313" key="3">
    <source>
        <dbReference type="Proteomes" id="UP001445076"/>
    </source>
</evidence>
<organism evidence="2 3">
    <name type="scientific">Cherax quadricarinatus</name>
    <name type="common">Australian red claw crayfish</name>
    <dbReference type="NCBI Taxonomy" id="27406"/>
    <lineage>
        <taxon>Eukaryota</taxon>
        <taxon>Metazoa</taxon>
        <taxon>Ecdysozoa</taxon>
        <taxon>Arthropoda</taxon>
        <taxon>Crustacea</taxon>
        <taxon>Multicrustacea</taxon>
        <taxon>Malacostraca</taxon>
        <taxon>Eumalacostraca</taxon>
        <taxon>Eucarida</taxon>
        <taxon>Decapoda</taxon>
        <taxon>Pleocyemata</taxon>
        <taxon>Astacidea</taxon>
        <taxon>Parastacoidea</taxon>
        <taxon>Parastacidae</taxon>
        <taxon>Cherax</taxon>
    </lineage>
</organism>
<dbReference type="PANTHER" id="PTHR26391">
    <property type="entry name" value="INACTIVE TYROSINE-PROTEIN KINASE 7"/>
    <property type="match status" value="1"/>
</dbReference>
<sequence>MTDGECLGLTMCLPEPYGCSCAPGYTGPFCRIRCGKGWYGADCSQPCHYCSDNDCDPVSGTCKRSCKNDNLCSGKRPWDLPRLRTPPSVTVVNQTSVLVSFSAWTREKDDGSNNIIIISYRLQFQREDNDTWMDMKTLSAIVVSGLRE</sequence>
<reference evidence="2 3" key="1">
    <citation type="journal article" date="2024" name="BMC Genomics">
        <title>Genome assembly of redclaw crayfish (Cherax quadricarinatus) provides insights into its immune adaptation and hypoxia tolerance.</title>
        <authorList>
            <person name="Liu Z."/>
            <person name="Zheng J."/>
            <person name="Li H."/>
            <person name="Fang K."/>
            <person name="Wang S."/>
            <person name="He J."/>
            <person name="Zhou D."/>
            <person name="Weng S."/>
            <person name="Chi M."/>
            <person name="Gu Z."/>
            <person name="He J."/>
            <person name="Li F."/>
            <person name="Wang M."/>
        </authorList>
    </citation>
    <scope>NUCLEOTIDE SEQUENCE [LARGE SCALE GENOMIC DNA]</scope>
    <source>
        <strain evidence="2">ZL_2023a</strain>
    </source>
</reference>
<dbReference type="InterPro" id="IPR036116">
    <property type="entry name" value="FN3_sf"/>
</dbReference>
<dbReference type="PANTHER" id="PTHR26391:SF18">
    <property type="entry name" value="PROTEIN KINASE RECEPTOR TIE-1, PUTATIVE-RELATED"/>
    <property type="match status" value="1"/>
</dbReference>
<gene>
    <name evidence="2" type="ORF">OTU49_017235</name>
</gene>
<comment type="caution">
    <text evidence="2">The sequence shown here is derived from an EMBL/GenBank/DDBJ whole genome shotgun (WGS) entry which is preliminary data.</text>
</comment>
<proteinExistence type="predicted"/>
<dbReference type="PROSITE" id="PS00022">
    <property type="entry name" value="EGF_1"/>
    <property type="match status" value="1"/>
</dbReference>
<feature type="domain" description="EGF-like" evidence="1">
    <location>
        <begin position="19"/>
        <end position="30"/>
    </location>
</feature>
<dbReference type="CDD" id="cd00063">
    <property type="entry name" value="FN3"/>
    <property type="match status" value="1"/>
</dbReference>
<dbReference type="InterPro" id="IPR000742">
    <property type="entry name" value="EGF"/>
</dbReference>
<dbReference type="Gene3D" id="2.170.300.10">
    <property type="entry name" value="Tie2 ligand-binding domain superfamily"/>
    <property type="match status" value="1"/>
</dbReference>
<name>A0AAW0XNS8_CHEQU</name>
<dbReference type="EMBL" id="JARKIK010000018">
    <property type="protein sequence ID" value="KAK8746042.1"/>
    <property type="molecule type" value="Genomic_DNA"/>
</dbReference>
<accession>A0AAW0XNS8</accession>
<dbReference type="AlphaFoldDB" id="A0AAW0XNS8"/>
<feature type="non-terminal residue" evidence="2">
    <location>
        <position position="148"/>
    </location>
</feature>